<evidence type="ECO:0000259" key="2">
    <source>
        <dbReference type="Pfam" id="PF00557"/>
    </source>
</evidence>
<sequence length="129" mass="14735">REDSEISTVKKACNATVDVFSKYLKEQIMDIIDRDKKVKHTKLAEGVENAMTDKKFVTGYDTQQIEPCYPPIIQSGGNYALKFSVSSDKKQSSFWVQLCAVWVFDYKNYCSNICRTFMVNPPEKNAEGL</sequence>
<dbReference type="GO" id="GO:0006281">
    <property type="term" value="P:DNA repair"/>
    <property type="evidence" value="ECO:0007669"/>
    <property type="project" value="UniProtKB-UniRule"/>
</dbReference>
<dbReference type="AlphaFoldDB" id="A0AAV2S164"/>
<dbReference type="GO" id="GO:0031491">
    <property type="term" value="F:nucleosome binding"/>
    <property type="evidence" value="ECO:0007669"/>
    <property type="project" value="TreeGrafter"/>
</dbReference>
<keyword evidence="1" id="KW-0235">DNA replication</keyword>
<accession>A0AAV2S164</accession>
<dbReference type="GO" id="GO:0006260">
    <property type="term" value="P:DNA replication"/>
    <property type="evidence" value="ECO:0007669"/>
    <property type="project" value="UniProtKB-KW"/>
</dbReference>
<dbReference type="InterPro" id="IPR040258">
    <property type="entry name" value="Spt16"/>
</dbReference>
<proteinExistence type="inferred from homology"/>
<comment type="similarity">
    <text evidence="1">Belongs to the peptidase M24 family. SPT16 subfamily.</text>
</comment>
<comment type="function">
    <text evidence="1">Component of the FACT complex, a general chromatin factor that acts to reorganize nucleosomes. The FACT complex is involved in multiple processes that require DNA as a template such as mRNA elongation, DNA replication and DNA repair. During transcription elongation the FACT complex acts as a histone chaperone that both destabilizes and restores nucleosomal structure. It facilitates the passage of RNA polymerase II and transcription by promoting the dissociation of one histone H2A-H2B dimer from the nucleosome, then subsequently promotes the reestablishment of the nucleosome following the passage of RNA polymerase II.</text>
</comment>
<reference evidence="3 4" key="1">
    <citation type="submission" date="2024-05" db="EMBL/GenBank/DDBJ databases">
        <authorList>
            <person name="Wallberg A."/>
        </authorList>
    </citation>
    <scope>NUCLEOTIDE SEQUENCE [LARGE SCALE GENOMIC DNA]</scope>
</reference>
<evidence type="ECO:0000313" key="3">
    <source>
        <dbReference type="EMBL" id="CAL4152697.1"/>
    </source>
</evidence>
<keyword evidence="4" id="KW-1185">Reference proteome</keyword>
<comment type="subunit">
    <text evidence="1">Component of the FACT complex.</text>
</comment>
<dbReference type="PANTHER" id="PTHR13980:SF15">
    <property type="entry name" value="FACT COMPLEX SUBUNIT SPT16"/>
    <property type="match status" value="1"/>
</dbReference>
<feature type="non-terminal residue" evidence="3">
    <location>
        <position position="1"/>
    </location>
</feature>
<evidence type="ECO:0000313" key="4">
    <source>
        <dbReference type="Proteomes" id="UP001497623"/>
    </source>
</evidence>
<dbReference type="PANTHER" id="PTHR13980">
    <property type="entry name" value="CDC68 RELATED"/>
    <property type="match status" value="1"/>
</dbReference>
<dbReference type="InterPro" id="IPR036005">
    <property type="entry name" value="Creatinase/aminopeptidase-like"/>
</dbReference>
<dbReference type="Proteomes" id="UP001497623">
    <property type="component" value="Unassembled WGS sequence"/>
</dbReference>
<dbReference type="GO" id="GO:0006368">
    <property type="term" value="P:transcription elongation by RNA polymerase II"/>
    <property type="evidence" value="ECO:0007669"/>
    <property type="project" value="TreeGrafter"/>
</dbReference>
<dbReference type="Pfam" id="PF00557">
    <property type="entry name" value="Peptidase_M24"/>
    <property type="match status" value="1"/>
</dbReference>
<dbReference type="EMBL" id="CAXKWB010039123">
    <property type="protein sequence ID" value="CAL4152697.1"/>
    <property type="molecule type" value="Genomic_DNA"/>
</dbReference>
<keyword evidence="1" id="KW-0804">Transcription</keyword>
<keyword evidence="1" id="KW-0227">DNA damage</keyword>
<keyword evidence="1" id="KW-0539">Nucleus</keyword>
<dbReference type="GO" id="GO:0035101">
    <property type="term" value="C:FACT complex"/>
    <property type="evidence" value="ECO:0007669"/>
    <property type="project" value="UniProtKB-UniRule"/>
</dbReference>
<dbReference type="SUPFAM" id="SSF55920">
    <property type="entry name" value="Creatinase/aminopeptidase"/>
    <property type="match status" value="1"/>
</dbReference>
<comment type="subcellular location">
    <subcellularLocation>
        <location evidence="1">Nucleus</location>
    </subcellularLocation>
    <subcellularLocation>
        <location evidence="1">Chromosome</location>
    </subcellularLocation>
</comment>
<protein>
    <recommendedName>
        <fullName evidence="1">FACT complex subunit</fullName>
    </recommendedName>
</protein>
<evidence type="ECO:0000256" key="1">
    <source>
        <dbReference type="RuleBase" id="RU367052"/>
    </source>
</evidence>
<keyword evidence="1" id="KW-0234">DNA repair</keyword>
<organism evidence="3 4">
    <name type="scientific">Meganyctiphanes norvegica</name>
    <name type="common">Northern krill</name>
    <name type="synonym">Thysanopoda norvegica</name>
    <dbReference type="NCBI Taxonomy" id="48144"/>
    <lineage>
        <taxon>Eukaryota</taxon>
        <taxon>Metazoa</taxon>
        <taxon>Ecdysozoa</taxon>
        <taxon>Arthropoda</taxon>
        <taxon>Crustacea</taxon>
        <taxon>Multicrustacea</taxon>
        <taxon>Malacostraca</taxon>
        <taxon>Eumalacostraca</taxon>
        <taxon>Eucarida</taxon>
        <taxon>Euphausiacea</taxon>
        <taxon>Euphausiidae</taxon>
        <taxon>Meganyctiphanes</taxon>
    </lineage>
</organism>
<dbReference type="Gene3D" id="3.90.230.10">
    <property type="entry name" value="Creatinase/methionine aminopeptidase superfamily"/>
    <property type="match status" value="1"/>
</dbReference>
<gene>
    <name evidence="3" type="ORF">MNOR_LOCUS31036</name>
</gene>
<dbReference type="InterPro" id="IPR000994">
    <property type="entry name" value="Pept_M24"/>
</dbReference>
<keyword evidence="1" id="KW-0158">Chromosome</keyword>
<comment type="caution">
    <text evidence="3">The sequence shown here is derived from an EMBL/GenBank/DDBJ whole genome shotgun (WGS) entry which is preliminary data.</text>
</comment>
<name>A0AAV2S164_MEGNR</name>
<keyword evidence="1" id="KW-0805">Transcription regulation</keyword>
<feature type="domain" description="Peptidase M24" evidence="2">
    <location>
        <begin position="9"/>
        <end position="123"/>
    </location>
</feature>